<dbReference type="InterPro" id="IPR001509">
    <property type="entry name" value="Epimerase_deHydtase"/>
</dbReference>
<dbReference type="AlphaFoldDB" id="A0A382KIL2"/>
<dbReference type="SUPFAM" id="SSF51735">
    <property type="entry name" value="NAD(P)-binding Rossmann-fold domains"/>
    <property type="match status" value="1"/>
</dbReference>
<accession>A0A382KIL2</accession>
<dbReference type="InterPro" id="IPR036291">
    <property type="entry name" value="NAD(P)-bd_dom_sf"/>
</dbReference>
<comment type="similarity">
    <text evidence="1">Belongs to the NAD(P)-dependent epimerase/dehydratase family.</text>
</comment>
<protein>
    <recommendedName>
        <fullName evidence="2">NAD-dependent epimerase/dehydratase domain-containing protein</fullName>
    </recommendedName>
</protein>
<feature type="non-terminal residue" evidence="3">
    <location>
        <position position="242"/>
    </location>
</feature>
<proteinExistence type="inferred from homology"/>
<dbReference type="PANTHER" id="PTHR43000">
    <property type="entry name" value="DTDP-D-GLUCOSE 4,6-DEHYDRATASE-RELATED"/>
    <property type="match status" value="1"/>
</dbReference>
<name>A0A382KIL2_9ZZZZ</name>
<organism evidence="3">
    <name type="scientific">marine metagenome</name>
    <dbReference type="NCBI Taxonomy" id="408172"/>
    <lineage>
        <taxon>unclassified sequences</taxon>
        <taxon>metagenomes</taxon>
        <taxon>ecological metagenomes</taxon>
    </lineage>
</organism>
<dbReference type="EMBL" id="UINC01080747">
    <property type="protein sequence ID" value="SVC23976.1"/>
    <property type="molecule type" value="Genomic_DNA"/>
</dbReference>
<evidence type="ECO:0000313" key="3">
    <source>
        <dbReference type="EMBL" id="SVC23976.1"/>
    </source>
</evidence>
<feature type="domain" description="NAD-dependent epimerase/dehydratase" evidence="2">
    <location>
        <begin position="5"/>
        <end position="219"/>
    </location>
</feature>
<reference evidence="3" key="1">
    <citation type="submission" date="2018-05" db="EMBL/GenBank/DDBJ databases">
        <authorList>
            <person name="Lanie J.A."/>
            <person name="Ng W.-L."/>
            <person name="Kazmierczak K.M."/>
            <person name="Andrzejewski T.M."/>
            <person name="Davidsen T.M."/>
            <person name="Wayne K.J."/>
            <person name="Tettelin H."/>
            <person name="Glass J.I."/>
            <person name="Rusch D."/>
            <person name="Podicherti R."/>
            <person name="Tsui H.-C.T."/>
            <person name="Winkler M.E."/>
        </authorList>
    </citation>
    <scope>NUCLEOTIDE SEQUENCE</scope>
</reference>
<evidence type="ECO:0000256" key="1">
    <source>
        <dbReference type="ARBA" id="ARBA00007637"/>
    </source>
</evidence>
<dbReference type="Pfam" id="PF01370">
    <property type="entry name" value="Epimerase"/>
    <property type="match status" value="1"/>
</dbReference>
<sequence length="242" mass="26659">MNPRIVVLGSTGFVGSMLLERLRNYEGLQWSGFSSSELNLASPCASDQLTKQIDSDTVLISCVRSRPQYDSLDTFSEENLININLAKSLSNQRIRKCIYFSTLSVYGDSETDLCISENTMPRQTSLYGISKFSGEYLLQEASQKAGTPLIILRPCKIYGPGDKSNAYGPARFIKSIILDNQVSLFGPGKELRDHLFINDLIDIVLRLALGKQTGIYNVASGSSQSFLEMIAILKEIASSSFG</sequence>
<dbReference type="Gene3D" id="3.40.50.720">
    <property type="entry name" value="NAD(P)-binding Rossmann-like Domain"/>
    <property type="match status" value="1"/>
</dbReference>
<gene>
    <name evidence="3" type="ORF">METZ01_LOCUS276830</name>
</gene>
<dbReference type="CDD" id="cd08946">
    <property type="entry name" value="SDR_e"/>
    <property type="match status" value="1"/>
</dbReference>
<evidence type="ECO:0000259" key="2">
    <source>
        <dbReference type="Pfam" id="PF01370"/>
    </source>
</evidence>